<evidence type="ECO:0000313" key="1">
    <source>
        <dbReference type="EMBL" id="UTY39404.1"/>
    </source>
</evidence>
<proteinExistence type="predicted"/>
<accession>A0ABY5I4U9</accession>
<evidence type="ECO:0000313" key="2">
    <source>
        <dbReference type="Proteomes" id="UP001060112"/>
    </source>
</evidence>
<keyword evidence="2" id="KW-1185">Reference proteome</keyword>
<dbReference type="Pfam" id="PF05866">
    <property type="entry name" value="RusA"/>
    <property type="match status" value="1"/>
</dbReference>
<gene>
    <name evidence="1" type="ORF">NMU03_00800</name>
</gene>
<dbReference type="EMBL" id="CP101620">
    <property type="protein sequence ID" value="UTY39404.1"/>
    <property type="molecule type" value="Genomic_DNA"/>
</dbReference>
<dbReference type="RefSeq" id="WP_290140477.1">
    <property type="nucleotide sequence ID" value="NZ_CP101620.1"/>
</dbReference>
<reference evidence="1" key="1">
    <citation type="submission" date="2022-07" db="EMBL/GenBank/DDBJ databases">
        <title>Faecal culturing of patients with breast cancer.</title>
        <authorList>
            <person name="Teng N.M.Y."/>
            <person name="Kiu R."/>
            <person name="Evans R."/>
            <person name="Baker D.J."/>
            <person name="Zenner C."/>
            <person name="Robinson S.D."/>
            <person name="Hall L.J."/>
        </authorList>
    </citation>
    <scope>NUCLEOTIDE SEQUENCE</scope>
    <source>
        <strain evidence="1">LH1062</strain>
    </source>
</reference>
<dbReference type="InterPro" id="IPR008822">
    <property type="entry name" value="Endonuclease_RusA-like"/>
</dbReference>
<sequence>MATQWPESGLIFEVPGVRGKGRPRFTRMGIAYTDKKTVEYEKLIKNSYLKHTNYISDKSIRMSMYVCFSPNKSDTKKNKALKLSNAFNPKRNLT</sequence>
<dbReference type="Proteomes" id="UP001060112">
    <property type="component" value="Chromosome"/>
</dbReference>
<name>A0ABY5I4U9_9FIRM</name>
<organism evidence="1 2">
    <name type="scientific">Allocoprobacillus halotolerans</name>
    <dbReference type="NCBI Taxonomy" id="2944914"/>
    <lineage>
        <taxon>Bacteria</taxon>
        <taxon>Bacillati</taxon>
        <taxon>Bacillota</taxon>
        <taxon>Erysipelotrichia</taxon>
        <taxon>Erysipelotrichales</taxon>
        <taxon>Erysipelotrichaceae</taxon>
        <taxon>Allocoprobacillus</taxon>
    </lineage>
</organism>
<protein>
    <submittedName>
        <fullName evidence="1">RusA family crossover junction endodeoxyribonuclease</fullName>
    </submittedName>
</protein>